<dbReference type="InterPro" id="IPR039420">
    <property type="entry name" value="WalR-like"/>
</dbReference>
<dbReference type="CDD" id="cd17534">
    <property type="entry name" value="REC_DC-like"/>
    <property type="match status" value="1"/>
</dbReference>
<evidence type="ECO:0000313" key="9">
    <source>
        <dbReference type="EMBL" id="QNR24562.1"/>
    </source>
</evidence>
<dbReference type="PROSITE" id="PS50930">
    <property type="entry name" value="HTH_LYTTR"/>
    <property type="match status" value="1"/>
</dbReference>
<keyword evidence="2" id="KW-0902">Two-component regulatory system</keyword>
<dbReference type="InterPro" id="IPR011006">
    <property type="entry name" value="CheY-like_superfamily"/>
</dbReference>
<keyword evidence="10" id="KW-1185">Reference proteome</keyword>
<dbReference type="PROSITE" id="PS50110">
    <property type="entry name" value="RESPONSE_REGULATORY"/>
    <property type="match status" value="1"/>
</dbReference>
<dbReference type="EMBL" id="CP060139">
    <property type="protein sequence ID" value="QNR24562.1"/>
    <property type="molecule type" value="Genomic_DNA"/>
</dbReference>
<evidence type="ECO:0000259" key="8">
    <source>
        <dbReference type="PROSITE" id="PS50930"/>
    </source>
</evidence>
<dbReference type="AlphaFoldDB" id="A0A7H0VFR4"/>
<dbReference type="KEGG" id="chyd:H4K34_01595"/>
<dbReference type="PANTHER" id="PTHR48111:SF1">
    <property type="entry name" value="TWO-COMPONENT RESPONSE REGULATOR ORR33"/>
    <property type="match status" value="1"/>
</dbReference>
<dbReference type="InterPro" id="IPR007492">
    <property type="entry name" value="LytTR_DNA-bd_dom"/>
</dbReference>
<keyword evidence="4" id="KW-0238">DNA-binding</keyword>
<feature type="modified residue" description="4-aspartylphosphate" evidence="6">
    <location>
        <position position="55"/>
    </location>
</feature>
<dbReference type="PANTHER" id="PTHR48111">
    <property type="entry name" value="REGULATOR OF RPOS"/>
    <property type="match status" value="1"/>
</dbReference>
<name>A0A7H0VFR4_9FLAO</name>
<dbReference type="Pfam" id="PF00072">
    <property type="entry name" value="Response_reg"/>
    <property type="match status" value="1"/>
</dbReference>
<dbReference type="SMART" id="SM00850">
    <property type="entry name" value="LytTR"/>
    <property type="match status" value="1"/>
</dbReference>
<evidence type="ECO:0000256" key="6">
    <source>
        <dbReference type="PROSITE-ProRule" id="PRU00169"/>
    </source>
</evidence>
<feature type="domain" description="HTH LytTR-type" evidence="8">
    <location>
        <begin position="150"/>
        <end position="205"/>
    </location>
</feature>
<dbReference type="GO" id="GO:0032993">
    <property type="term" value="C:protein-DNA complex"/>
    <property type="evidence" value="ECO:0007669"/>
    <property type="project" value="TreeGrafter"/>
</dbReference>
<dbReference type="InterPro" id="IPR001789">
    <property type="entry name" value="Sig_transdc_resp-reg_receiver"/>
</dbReference>
<feature type="domain" description="Response regulatory" evidence="7">
    <location>
        <begin position="5"/>
        <end position="120"/>
    </location>
</feature>
<dbReference type="GO" id="GO:0006355">
    <property type="term" value="P:regulation of DNA-templated transcription"/>
    <property type="evidence" value="ECO:0007669"/>
    <property type="project" value="TreeGrafter"/>
</dbReference>
<evidence type="ECO:0000256" key="4">
    <source>
        <dbReference type="ARBA" id="ARBA00023125"/>
    </source>
</evidence>
<accession>A0A7H0VFR4</accession>
<keyword evidence="3" id="KW-0805">Transcription regulation</keyword>
<keyword evidence="5" id="KW-0804">Transcription</keyword>
<dbReference type="GO" id="GO:0005829">
    <property type="term" value="C:cytosol"/>
    <property type="evidence" value="ECO:0007669"/>
    <property type="project" value="TreeGrafter"/>
</dbReference>
<sequence>MSTLKIQIVEDEIVIADSIYDTLEELGYQPLEPVINYTEALAQARDESPDLALLDVQLAGKKDGIDLAQVYREEFDFPFIFLTSNAESETLRRAKPLKPAAYLIKPFGKKDLFAAIEMALDAPQEEGQNEEQQSSDPDVFFVKDKNFYQKLRYSDLLYIKSDHVYLELYLVNGLRHVIRKSLSEFESTLPSQFQRVHRSYIVNIDFMQGINSHCIKVEGDEIPIGQSYRDELFKKFAID</sequence>
<reference evidence="9 10" key="1">
    <citation type="submission" date="2020-08" db="EMBL/GenBank/DDBJ databases">
        <title>Croceimicrobium hydrocarbonivorans gen. nov., sp. nov., a novel marine bacterium isolated from a bacterial consortium that degrades polyethylene terephthalate.</title>
        <authorList>
            <person name="Liu R."/>
        </authorList>
    </citation>
    <scope>NUCLEOTIDE SEQUENCE [LARGE SCALE GENOMIC DNA]</scope>
    <source>
        <strain evidence="9 10">A20-9</strain>
    </source>
</reference>
<protein>
    <submittedName>
        <fullName evidence="9">Response regulator</fullName>
    </submittedName>
</protein>
<evidence type="ECO:0000313" key="10">
    <source>
        <dbReference type="Proteomes" id="UP000516305"/>
    </source>
</evidence>
<dbReference type="RefSeq" id="WP_210759088.1">
    <property type="nucleotide sequence ID" value="NZ_CP060139.1"/>
</dbReference>
<evidence type="ECO:0000256" key="3">
    <source>
        <dbReference type="ARBA" id="ARBA00023015"/>
    </source>
</evidence>
<evidence type="ECO:0000256" key="5">
    <source>
        <dbReference type="ARBA" id="ARBA00023163"/>
    </source>
</evidence>
<dbReference type="Gene3D" id="3.40.50.2300">
    <property type="match status" value="1"/>
</dbReference>
<proteinExistence type="predicted"/>
<dbReference type="Pfam" id="PF04397">
    <property type="entry name" value="LytTR"/>
    <property type="match status" value="1"/>
</dbReference>
<dbReference type="SMART" id="SM00448">
    <property type="entry name" value="REC"/>
    <property type="match status" value="1"/>
</dbReference>
<organism evidence="9 10">
    <name type="scientific">Croceimicrobium hydrocarbonivorans</name>
    <dbReference type="NCBI Taxonomy" id="2761580"/>
    <lineage>
        <taxon>Bacteria</taxon>
        <taxon>Pseudomonadati</taxon>
        <taxon>Bacteroidota</taxon>
        <taxon>Flavobacteriia</taxon>
        <taxon>Flavobacteriales</taxon>
        <taxon>Owenweeksiaceae</taxon>
        <taxon>Croceimicrobium</taxon>
    </lineage>
</organism>
<evidence type="ECO:0000256" key="1">
    <source>
        <dbReference type="ARBA" id="ARBA00022553"/>
    </source>
</evidence>
<dbReference type="SUPFAM" id="SSF52172">
    <property type="entry name" value="CheY-like"/>
    <property type="match status" value="1"/>
</dbReference>
<dbReference type="GO" id="GO:0000156">
    <property type="term" value="F:phosphorelay response regulator activity"/>
    <property type="evidence" value="ECO:0007669"/>
    <property type="project" value="TreeGrafter"/>
</dbReference>
<evidence type="ECO:0000259" key="7">
    <source>
        <dbReference type="PROSITE" id="PS50110"/>
    </source>
</evidence>
<dbReference type="Gene3D" id="2.40.50.1020">
    <property type="entry name" value="LytTr DNA-binding domain"/>
    <property type="match status" value="1"/>
</dbReference>
<dbReference type="GO" id="GO:0000976">
    <property type="term" value="F:transcription cis-regulatory region binding"/>
    <property type="evidence" value="ECO:0007669"/>
    <property type="project" value="TreeGrafter"/>
</dbReference>
<keyword evidence="1 6" id="KW-0597">Phosphoprotein</keyword>
<dbReference type="Proteomes" id="UP000516305">
    <property type="component" value="Chromosome"/>
</dbReference>
<gene>
    <name evidence="9" type="ORF">H4K34_01595</name>
</gene>
<evidence type="ECO:0000256" key="2">
    <source>
        <dbReference type="ARBA" id="ARBA00023012"/>
    </source>
</evidence>